<evidence type="ECO:0000259" key="1">
    <source>
        <dbReference type="PROSITE" id="PS50125"/>
    </source>
</evidence>
<organism evidence="2 3">
    <name type="scientific">Planctomicrobium piriforme</name>
    <dbReference type="NCBI Taxonomy" id="1576369"/>
    <lineage>
        <taxon>Bacteria</taxon>
        <taxon>Pseudomonadati</taxon>
        <taxon>Planctomycetota</taxon>
        <taxon>Planctomycetia</taxon>
        <taxon>Planctomycetales</taxon>
        <taxon>Planctomycetaceae</taxon>
        <taxon>Planctomicrobium</taxon>
    </lineage>
</organism>
<dbReference type="InterPro" id="IPR001054">
    <property type="entry name" value="A/G_cyclase"/>
</dbReference>
<keyword evidence="3" id="KW-1185">Reference proteome</keyword>
<dbReference type="OrthoDB" id="9806704at2"/>
<dbReference type="InterPro" id="IPR050697">
    <property type="entry name" value="Adenylyl/Guanylyl_Cyclase_3/4"/>
</dbReference>
<dbReference type="Gene3D" id="3.30.450.40">
    <property type="match status" value="1"/>
</dbReference>
<dbReference type="RefSeq" id="WP_092047874.1">
    <property type="nucleotide sequence ID" value="NZ_FOQD01000002.1"/>
</dbReference>
<reference evidence="3" key="1">
    <citation type="submission" date="2016-10" db="EMBL/GenBank/DDBJ databases">
        <authorList>
            <person name="Varghese N."/>
            <person name="Submissions S."/>
        </authorList>
    </citation>
    <scope>NUCLEOTIDE SEQUENCE [LARGE SCALE GENOMIC DNA]</scope>
    <source>
        <strain evidence="3">DSM 26348</strain>
    </source>
</reference>
<feature type="domain" description="Guanylate cyclase" evidence="1">
    <location>
        <begin position="351"/>
        <end position="483"/>
    </location>
</feature>
<dbReference type="SMART" id="SM00044">
    <property type="entry name" value="CYCc"/>
    <property type="match status" value="1"/>
</dbReference>
<sequence>MGYHVSVVAENQLAFTGDFDAPLEMGRQQPGEPGPFSLASSASGPRLVIAAAGDLAVSRRQLRIEELEGGRLRLTNLSSAAVLQLMARPALGPGQQTTMELPCSVSIGSRLFLTFGDISEQTPLKELPEATVLPGRSLQRARADLESSQFAISKEPVTLVQALQTVMDVFLGARSEQELFASAVEGALALIGFDSARVLRDHNGVWLEALVQSAKPNRLIVTAPSQQVLKSVREKKRTFWDTSLANSSSLSLSQVNAVIGAPILDAEGNVIGALYGDRIAESAVQSKDITELDARLMELLACGIASGLARLQQQGLAEQMRNQFAQFFSPELAAELEQNPDLLQGQDAEVSLLFCDIRGFSRISERIGATETFNWIHDVMDVLSDCVLRAGGVLVDYIGDELLAMWGAPRPQEDHAVRACRAAIEMLSVLPELNARWEARLGEPVDLAIGINSGWVKVGNAGSRRKFKYSPLGNAVNLASRVLGTTRHLNTSLLVTGATSKELPDDLPRRKLCDAQVVNMDEPVALYELFVTAPPEPLIHDYAAALSSFEKREFRAAAHLTARLLEQFPDDGPSLVLLSRAVQALVDGPSKDHPLWKLTEK</sequence>
<gene>
    <name evidence="2" type="ORF">SAMN05421753_102182</name>
</gene>
<dbReference type="InterPro" id="IPR029787">
    <property type="entry name" value="Nucleotide_cyclase"/>
</dbReference>
<dbReference type="EMBL" id="FOQD01000002">
    <property type="protein sequence ID" value="SFH71189.1"/>
    <property type="molecule type" value="Genomic_DNA"/>
</dbReference>
<dbReference type="GO" id="GO:0004016">
    <property type="term" value="F:adenylate cyclase activity"/>
    <property type="evidence" value="ECO:0007669"/>
    <property type="project" value="UniProtKB-ARBA"/>
</dbReference>
<dbReference type="PANTHER" id="PTHR43081">
    <property type="entry name" value="ADENYLATE CYCLASE, TERMINAL-DIFFERENTIATION SPECIFIC-RELATED"/>
    <property type="match status" value="1"/>
</dbReference>
<dbReference type="Gene3D" id="3.30.70.1230">
    <property type="entry name" value="Nucleotide cyclase"/>
    <property type="match status" value="1"/>
</dbReference>
<dbReference type="SUPFAM" id="SSF55781">
    <property type="entry name" value="GAF domain-like"/>
    <property type="match status" value="1"/>
</dbReference>
<dbReference type="GO" id="GO:0006171">
    <property type="term" value="P:cAMP biosynthetic process"/>
    <property type="evidence" value="ECO:0007669"/>
    <property type="project" value="TreeGrafter"/>
</dbReference>
<dbReference type="PROSITE" id="PS50125">
    <property type="entry name" value="GUANYLATE_CYCLASE_2"/>
    <property type="match status" value="1"/>
</dbReference>
<accession>A0A1I3CAJ4</accession>
<evidence type="ECO:0000313" key="3">
    <source>
        <dbReference type="Proteomes" id="UP000199518"/>
    </source>
</evidence>
<dbReference type="Pfam" id="PF00211">
    <property type="entry name" value="Guanylate_cyc"/>
    <property type="match status" value="1"/>
</dbReference>
<dbReference type="Proteomes" id="UP000199518">
    <property type="component" value="Unassembled WGS sequence"/>
</dbReference>
<dbReference type="PANTHER" id="PTHR43081:SF20">
    <property type="entry name" value="TWO-COMPONENT RESPONSE REGULATOR"/>
    <property type="match status" value="1"/>
</dbReference>
<name>A0A1I3CAJ4_9PLAN</name>
<dbReference type="GO" id="GO:0035556">
    <property type="term" value="P:intracellular signal transduction"/>
    <property type="evidence" value="ECO:0007669"/>
    <property type="project" value="InterPro"/>
</dbReference>
<evidence type="ECO:0000313" key="2">
    <source>
        <dbReference type="EMBL" id="SFH71189.1"/>
    </source>
</evidence>
<proteinExistence type="predicted"/>
<protein>
    <submittedName>
        <fullName evidence="2">Adenylate cyclase</fullName>
    </submittedName>
</protein>
<dbReference type="AlphaFoldDB" id="A0A1I3CAJ4"/>
<dbReference type="InterPro" id="IPR029016">
    <property type="entry name" value="GAF-like_dom_sf"/>
</dbReference>
<dbReference type="STRING" id="1576369.SAMN05421753_102182"/>
<dbReference type="CDD" id="cd07302">
    <property type="entry name" value="CHD"/>
    <property type="match status" value="1"/>
</dbReference>
<dbReference type="SUPFAM" id="SSF55073">
    <property type="entry name" value="Nucleotide cyclase"/>
    <property type="match status" value="1"/>
</dbReference>